<organism evidence="2 3">
    <name type="scientific">Syncephalis pseudoplumigaleata</name>
    <dbReference type="NCBI Taxonomy" id="1712513"/>
    <lineage>
        <taxon>Eukaryota</taxon>
        <taxon>Fungi</taxon>
        <taxon>Fungi incertae sedis</taxon>
        <taxon>Zoopagomycota</taxon>
        <taxon>Zoopagomycotina</taxon>
        <taxon>Zoopagomycetes</taxon>
        <taxon>Zoopagales</taxon>
        <taxon>Piptocephalidaceae</taxon>
        <taxon>Syncephalis</taxon>
    </lineage>
</organism>
<evidence type="ECO:0000259" key="1">
    <source>
        <dbReference type="PROSITE" id="PS51352"/>
    </source>
</evidence>
<dbReference type="PROSITE" id="PS51352">
    <property type="entry name" value="THIOREDOXIN_2"/>
    <property type="match status" value="1"/>
</dbReference>
<protein>
    <submittedName>
        <fullName evidence="2">Thioredoxin-like protein</fullName>
    </submittedName>
</protein>
<dbReference type="GO" id="GO:0005634">
    <property type="term" value="C:nucleus"/>
    <property type="evidence" value="ECO:0007669"/>
    <property type="project" value="TreeGrafter"/>
</dbReference>
<name>A0A4P9Z3L3_9FUNG</name>
<feature type="domain" description="Thioredoxin" evidence="1">
    <location>
        <begin position="1"/>
        <end position="152"/>
    </location>
</feature>
<gene>
    <name evidence="2" type="ORF">SYNPS1DRAFT_21248</name>
</gene>
<dbReference type="AlphaFoldDB" id="A0A4P9Z3L3"/>
<dbReference type="GO" id="GO:0031397">
    <property type="term" value="P:negative regulation of protein ubiquitination"/>
    <property type="evidence" value="ECO:0007669"/>
    <property type="project" value="TreeGrafter"/>
</dbReference>
<dbReference type="Pfam" id="PF13905">
    <property type="entry name" value="Thioredoxin_8"/>
    <property type="match status" value="1"/>
</dbReference>
<sequence length="163" mass="17765">MLAPLLRGGLVDHEGRPVASQLPSWRETTDDAQPMLVGVYFTASWCPPCQAFSPTLRAFAQTHAAAFQVVLVSLDTDPDAAAEYIVGKTGWLAVPWADRARRQSLTKQLGVSMIPQLTILNGGTGAVVSTWGRSAILKNPQHCLEEWQAGGSGVSWWQLLRPW</sequence>
<dbReference type="GO" id="GO:0004791">
    <property type="term" value="F:thioredoxin-disulfide reductase (NADPH) activity"/>
    <property type="evidence" value="ECO:0007669"/>
    <property type="project" value="TreeGrafter"/>
</dbReference>
<dbReference type="InterPro" id="IPR036249">
    <property type="entry name" value="Thioredoxin-like_sf"/>
</dbReference>
<dbReference type="InterPro" id="IPR012336">
    <property type="entry name" value="Thioredoxin-like_fold"/>
</dbReference>
<accession>A0A4P9Z3L3</accession>
<proteinExistence type="predicted"/>
<reference evidence="3" key="1">
    <citation type="journal article" date="2018" name="Nat. Microbiol.">
        <title>Leveraging single-cell genomics to expand the fungal tree of life.</title>
        <authorList>
            <person name="Ahrendt S.R."/>
            <person name="Quandt C.A."/>
            <person name="Ciobanu D."/>
            <person name="Clum A."/>
            <person name="Salamov A."/>
            <person name="Andreopoulos B."/>
            <person name="Cheng J.F."/>
            <person name="Woyke T."/>
            <person name="Pelin A."/>
            <person name="Henrissat B."/>
            <person name="Reynolds N.K."/>
            <person name="Benny G.L."/>
            <person name="Smith M.E."/>
            <person name="James T.Y."/>
            <person name="Grigoriev I.V."/>
        </authorList>
    </citation>
    <scope>NUCLEOTIDE SEQUENCE [LARGE SCALE GENOMIC DNA]</scope>
    <source>
        <strain evidence="3">Benny S71-1</strain>
    </source>
</reference>
<dbReference type="EMBL" id="KZ989261">
    <property type="protein sequence ID" value="RKP27147.1"/>
    <property type="molecule type" value="Genomic_DNA"/>
</dbReference>
<keyword evidence="3" id="KW-1185">Reference proteome</keyword>
<dbReference type="PANTHER" id="PTHR46472">
    <property type="entry name" value="NUCLEOREDOXIN"/>
    <property type="match status" value="1"/>
</dbReference>
<dbReference type="SUPFAM" id="SSF52833">
    <property type="entry name" value="Thioredoxin-like"/>
    <property type="match status" value="1"/>
</dbReference>
<evidence type="ECO:0000313" key="2">
    <source>
        <dbReference type="EMBL" id="RKP27147.1"/>
    </source>
</evidence>
<dbReference type="OrthoDB" id="409136at2759"/>
<evidence type="ECO:0000313" key="3">
    <source>
        <dbReference type="Proteomes" id="UP000278143"/>
    </source>
</evidence>
<dbReference type="Gene3D" id="3.40.30.10">
    <property type="entry name" value="Glutaredoxin"/>
    <property type="match status" value="1"/>
</dbReference>
<dbReference type="PANTHER" id="PTHR46472:SF1">
    <property type="entry name" value="NUCLEOREDOXIN"/>
    <property type="match status" value="1"/>
</dbReference>
<dbReference type="Proteomes" id="UP000278143">
    <property type="component" value="Unassembled WGS sequence"/>
</dbReference>
<dbReference type="InterPro" id="IPR013766">
    <property type="entry name" value="Thioredoxin_domain"/>
</dbReference>